<dbReference type="UniPathway" id="UPA00286"/>
<gene>
    <name evidence="9" type="ORF">EDD74_10541</name>
    <name evidence="8" type="ORF">FAEUMB_00920</name>
</gene>
<evidence type="ECO:0000259" key="7">
    <source>
        <dbReference type="Pfam" id="PF16822"/>
    </source>
</evidence>
<reference evidence="9 10" key="2">
    <citation type="submission" date="2019-03" db="EMBL/GenBank/DDBJ databases">
        <title>Genomic Encyclopedia of Type Strains, Phase IV (KMG-IV): sequencing the most valuable type-strain genomes for metagenomic binning, comparative biology and taxonomic classification.</title>
        <authorList>
            <person name="Goeker M."/>
        </authorList>
    </citation>
    <scope>NUCLEOTIDE SEQUENCE [LARGE SCALE GENOMIC DNA]</scope>
    <source>
        <strain evidence="9 10">DSM 103426</strain>
    </source>
</reference>
<dbReference type="GO" id="GO:0016740">
    <property type="term" value="F:transferase activity"/>
    <property type="evidence" value="ECO:0007669"/>
    <property type="project" value="UniProtKB-KW"/>
</dbReference>
<keyword evidence="5" id="KW-0574">Periplasm</keyword>
<evidence type="ECO:0000313" key="10">
    <source>
        <dbReference type="Proteomes" id="UP000294613"/>
    </source>
</evidence>
<dbReference type="AlphaFoldDB" id="A0A4R3JTN8"/>
<comment type="caution">
    <text evidence="9">The sequence shown here is derived from an EMBL/GenBank/DDBJ whole genome shotgun (WGS) entry which is preliminary data.</text>
</comment>
<accession>A0A4R3JTN8</accession>
<feature type="domain" description="AlgX/AlgJ SGNH hydrolase-like" evidence="7">
    <location>
        <begin position="116"/>
        <end position="220"/>
    </location>
</feature>
<dbReference type="EMBL" id="SLZV01000005">
    <property type="protein sequence ID" value="TCS69055.1"/>
    <property type="molecule type" value="Genomic_DNA"/>
</dbReference>
<evidence type="ECO:0000256" key="3">
    <source>
        <dbReference type="ARBA" id="ARBA00022679"/>
    </source>
</evidence>
<comment type="pathway">
    <text evidence="2">Glycan biosynthesis; alginate biosynthesis.</text>
</comment>
<keyword evidence="9" id="KW-0378">Hydrolase</keyword>
<dbReference type="GO" id="GO:0042121">
    <property type="term" value="P:alginic acid biosynthetic process"/>
    <property type="evidence" value="ECO:0007669"/>
    <property type="project" value="UniProtKB-UniPathway"/>
</dbReference>
<name>A0A4R3JTN8_9FIRM</name>
<dbReference type="InterPro" id="IPR031811">
    <property type="entry name" value="ALGX/ALGJ_SGNH-like"/>
</dbReference>
<dbReference type="Proteomes" id="UP000294613">
    <property type="component" value="Unassembled WGS sequence"/>
</dbReference>
<evidence type="ECO:0000313" key="9">
    <source>
        <dbReference type="EMBL" id="TCS69055.1"/>
    </source>
</evidence>
<comment type="subcellular location">
    <subcellularLocation>
        <location evidence="1">Periplasm</location>
    </subcellularLocation>
</comment>
<reference evidence="8 11" key="1">
    <citation type="journal article" date="2018" name="Int. J. Syst. Evol. Microbiol.">
        <title>Draft Genome Sequence of Faecalimonas umbilicata JCM 30896T, an Acetate-Producing Bacterium Isolated from Human Feces.</title>
        <authorList>
            <person name="Sakamoto M."/>
            <person name="Ikeyama N."/>
            <person name="Yuki M."/>
            <person name="Ohkuma M."/>
        </authorList>
    </citation>
    <scope>NUCLEOTIDE SEQUENCE [LARGE SCALE GENOMIC DNA]</scope>
    <source>
        <strain evidence="8 11">EGH7</strain>
    </source>
</reference>
<evidence type="ECO:0000256" key="5">
    <source>
        <dbReference type="ARBA" id="ARBA00022764"/>
    </source>
</evidence>
<dbReference type="EMBL" id="BHEO01000002">
    <property type="protein sequence ID" value="GBU03551.1"/>
    <property type="molecule type" value="Genomic_DNA"/>
</dbReference>
<evidence type="ECO:0000256" key="6">
    <source>
        <dbReference type="ARBA" id="ARBA00022841"/>
    </source>
</evidence>
<evidence type="ECO:0000256" key="2">
    <source>
        <dbReference type="ARBA" id="ARBA00005182"/>
    </source>
</evidence>
<keyword evidence="6" id="KW-0016">Alginate biosynthesis</keyword>
<dbReference type="Pfam" id="PF16822">
    <property type="entry name" value="ALGX"/>
    <property type="match status" value="1"/>
</dbReference>
<keyword evidence="4" id="KW-0732">Signal</keyword>
<sequence length="465" mass="54267">MKKLKIFFIVIFFVLLAIPVVTFNTEENAVSEVDNRMLAANPVSAIREGEDATQAIENYVNDRIGLRNEMIKLYTVGHDKIFHEMIHPSYVYGQDGYVFLNTGGNPVFGDYHIAFADMIKTIQDYCEAREIPFLFVFEPAKTTVLQEELEEGWNYDNRWVQQFLKELDQREIHYVDNTEILEEKTEEGEAVFNKKYDGGHWNELGAFYGVNHILEGLSEQGVPVHINTKEEFLIHEETMEKLLLSDIPIHEKIPVYERKADVECLTEQYSPEVRRDESFNHFNYYVNEQKVAEGVPRTLVFQGSYLNGLGSKFLENSLGEYISVHDYRNIFDFDYYFTMFQPECVVFEVAEYTFIEDYFPYEQIKTMNLPPVLESFEEMPEENLTMPETMYQVEEGQIYEVISIEGLSADTQYAYLQEGNQVFDLVRREDGVYTTTVEKQLLNVDNISIIAVESGKKVCYHKENR</sequence>
<evidence type="ECO:0000313" key="11">
    <source>
        <dbReference type="Proteomes" id="UP000702954"/>
    </source>
</evidence>
<dbReference type="Proteomes" id="UP000702954">
    <property type="component" value="Unassembled WGS sequence"/>
</dbReference>
<dbReference type="GO" id="GO:0042597">
    <property type="term" value="C:periplasmic space"/>
    <property type="evidence" value="ECO:0007669"/>
    <property type="project" value="UniProtKB-SubCell"/>
</dbReference>
<organism evidence="9 10">
    <name type="scientific">Faecalimonas umbilicata</name>
    <dbReference type="NCBI Taxonomy" id="1912855"/>
    <lineage>
        <taxon>Bacteria</taxon>
        <taxon>Bacillati</taxon>
        <taxon>Bacillota</taxon>
        <taxon>Clostridia</taxon>
        <taxon>Lachnospirales</taxon>
        <taxon>Lachnospiraceae</taxon>
        <taxon>Faecalimonas</taxon>
    </lineage>
</organism>
<dbReference type="RefSeq" id="WP_116440916.1">
    <property type="nucleotide sequence ID" value="NZ_BHEO01000002.1"/>
</dbReference>
<protein>
    <submittedName>
        <fullName evidence="9">Acetyltransferase AlgX (SGNH hydrolase-like protein)</fullName>
    </submittedName>
</protein>
<keyword evidence="11" id="KW-1185">Reference proteome</keyword>
<evidence type="ECO:0000313" key="8">
    <source>
        <dbReference type="EMBL" id="GBU03551.1"/>
    </source>
</evidence>
<keyword evidence="3 9" id="KW-0808">Transferase</keyword>
<evidence type="ECO:0000256" key="4">
    <source>
        <dbReference type="ARBA" id="ARBA00022729"/>
    </source>
</evidence>
<proteinExistence type="predicted"/>
<evidence type="ECO:0000256" key="1">
    <source>
        <dbReference type="ARBA" id="ARBA00004418"/>
    </source>
</evidence>
<dbReference type="GO" id="GO:0016787">
    <property type="term" value="F:hydrolase activity"/>
    <property type="evidence" value="ECO:0007669"/>
    <property type="project" value="UniProtKB-KW"/>
</dbReference>